<dbReference type="PROSITE" id="PS51292">
    <property type="entry name" value="ZF_RING_CH"/>
    <property type="match status" value="1"/>
</dbReference>
<dbReference type="InterPro" id="IPR011016">
    <property type="entry name" value="Znf_RING-CH"/>
</dbReference>
<dbReference type="GO" id="GO:0008270">
    <property type="term" value="F:zinc ion binding"/>
    <property type="evidence" value="ECO:0007669"/>
    <property type="project" value="UniProtKB-KW"/>
</dbReference>
<keyword evidence="3" id="KW-0862">Zinc</keyword>
<feature type="region of interest" description="Disordered" evidence="4">
    <location>
        <begin position="1"/>
        <end position="102"/>
    </location>
</feature>
<evidence type="ECO:0000256" key="1">
    <source>
        <dbReference type="ARBA" id="ARBA00022723"/>
    </source>
</evidence>
<dbReference type="Proteomes" id="UP000626092">
    <property type="component" value="Unassembled WGS sequence"/>
</dbReference>
<feature type="region of interest" description="Disordered" evidence="4">
    <location>
        <begin position="211"/>
        <end position="231"/>
    </location>
</feature>
<keyword evidence="5" id="KW-1133">Transmembrane helix</keyword>
<dbReference type="InterPro" id="IPR013083">
    <property type="entry name" value="Znf_RING/FYVE/PHD"/>
</dbReference>
<evidence type="ECO:0000313" key="8">
    <source>
        <dbReference type="Proteomes" id="UP000626092"/>
    </source>
</evidence>
<dbReference type="PANTHER" id="PTHR46158:SF2">
    <property type="entry name" value="OS02G0165000 PROTEIN"/>
    <property type="match status" value="1"/>
</dbReference>
<evidence type="ECO:0000256" key="3">
    <source>
        <dbReference type="ARBA" id="ARBA00022833"/>
    </source>
</evidence>
<dbReference type="PANTHER" id="PTHR46158">
    <property type="entry name" value="OS02G0165000 PROTEIN"/>
    <property type="match status" value="1"/>
</dbReference>
<feature type="compositionally biased region" description="Polar residues" evidence="4">
    <location>
        <begin position="42"/>
        <end position="55"/>
    </location>
</feature>
<feature type="transmembrane region" description="Helical" evidence="5">
    <location>
        <begin position="399"/>
        <end position="420"/>
    </location>
</feature>
<dbReference type="OrthoDB" id="435038at2759"/>
<comment type="caution">
    <text evidence="7">The sequence shown here is derived from an EMBL/GenBank/DDBJ whole genome shotgun (WGS) entry which is preliminary data.</text>
</comment>
<sequence>MEETGAIQQINQQAQEQDDYPHQFHHHQVCNQKEESEESALVQLQSRKPNLSSLQIPERSMESTLSSFMRIDTPSHGPSPRSTRAGLPPRPNSAKLKPSVRNLLPKGSFRAKYLSQCGEETVLDTPDAPMPDKPSTSMSFPLKAQKSAHSLPVSPVANLGLQSAEEKDLEGHSEISKLEIQHHMMRSSSVPVIVKSRSLRRMDSNGGLIRVMPATPHPATVDGASPKNASDTEIASEDVGEDIPEEEAVCRICLVELREGGETLKMQCSCRGELALAHQECAVKWFTIKGNKTCDVCKQDVKNLPVILLKTQNPQTLRRRPPAAPQQREVTHCRQVQEALPQDVPILVIVSMLAYFCFMEQLLVSDVGPRALAISLVFSCVLGLLSSMIASIMVSKSYIWAYASFQFAIVILFAHVFYNLLKVNSILTVLLSSFTGFGIAITTNALIMEFLRWRVRQNPLQHISGVTQQQHHRSLHQYRQRHRPQQQQQSVENLPVETTDGAGLLEVRIQTT</sequence>
<feature type="transmembrane region" description="Helical" evidence="5">
    <location>
        <begin position="426"/>
        <end position="447"/>
    </location>
</feature>
<dbReference type="SUPFAM" id="SSF57850">
    <property type="entry name" value="RING/U-box"/>
    <property type="match status" value="1"/>
</dbReference>
<feature type="transmembrane region" description="Helical" evidence="5">
    <location>
        <begin position="344"/>
        <end position="364"/>
    </location>
</feature>
<dbReference type="SMART" id="SM00744">
    <property type="entry name" value="RINGv"/>
    <property type="match status" value="1"/>
</dbReference>
<evidence type="ECO:0000313" key="7">
    <source>
        <dbReference type="EMBL" id="KAF7125109.1"/>
    </source>
</evidence>
<name>A0A834G8V1_RHOSS</name>
<keyword evidence="2" id="KW-0863">Zinc-finger</keyword>
<feature type="domain" description="RING-CH-type" evidence="6">
    <location>
        <begin position="242"/>
        <end position="304"/>
    </location>
</feature>
<dbReference type="AlphaFoldDB" id="A0A834G8V1"/>
<reference evidence="7" key="1">
    <citation type="submission" date="2019-11" db="EMBL/GenBank/DDBJ databases">
        <authorList>
            <person name="Liu Y."/>
            <person name="Hou J."/>
            <person name="Li T.-Q."/>
            <person name="Guan C.-H."/>
            <person name="Wu X."/>
            <person name="Wu H.-Z."/>
            <person name="Ling F."/>
            <person name="Zhang R."/>
            <person name="Shi X.-G."/>
            <person name="Ren J.-P."/>
            <person name="Chen E.-F."/>
            <person name="Sun J.-M."/>
        </authorList>
    </citation>
    <scope>NUCLEOTIDE SEQUENCE</scope>
    <source>
        <strain evidence="7">Adult_tree_wgs_1</strain>
        <tissue evidence="7">Leaves</tissue>
    </source>
</reference>
<keyword evidence="1" id="KW-0479">Metal-binding</keyword>
<evidence type="ECO:0000256" key="5">
    <source>
        <dbReference type="SAM" id="Phobius"/>
    </source>
</evidence>
<proteinExistence type="predicted"/>
<accession>A0A834G8V1</accession>
<feature type="transmembrane region" description="Helical" evidence="5">
    <location>
        <begin position="370"/>
        <end position="392"/>
    </location>
</feature>
<evidence type="ECO:0000259" key="6">
    <source>
        <dbReference type="PROSITE" id="PS51292"/>
    </source>
</evidence>
<evidence type="ECO:0000256" key="2">
    <source>
        <dbReference type="ARBA" id="ARBA00022771"/>
    </source>
</evidence>
<gene>
    <name evidence="7" type="ORF">RHSIM_Rhsim12G0013900</name>
</gene>
<protein>
    <recommendedName>
        <fullName evidence="6">RING-CH-type domain-containing protein</fullName>
    </recommendedName>
</protein>
<keyword evidence="5" id="KW-0812">Transmembrane</keyword>
<dbReference type="CDD" id="cd16495">
    <property type="entry name" value="RING_CH-C4HC3_MARCH"/>
    <property type="match status" value="1"/>
</dbReference>
<keyword evidence="8" id="KW-1185">Reference proteome</keyword>
<evidence type="ECO:0000256" key="4">
    <source>
        <dbReference type="SAM" id="MobiDB-lite"/>
    </source>
</evidence>
<keyword evidence="5" id="KW-0472">Membrane</keyword>
<dbReference type="EMBL" id="WJXA01000012">
    <property type="protein sequence ID" value="KAF7125109.1"/>
    <property type="molecule type" value="Genomic_DNA"/>
</dbReference>
<dbReference type="Gene3D" id="3.30.40.10">
    <property type="entry name" value="Zinc/RING finger domain, C3HC4 (zinc finger)"/>
    <property type="match status" value="1"/>
</dbReference>
<organism evidence="7 8">
    <name type="scientific">Rhododendron simsii</name>
    <name type="common">Sims's rhododendron</name>
    <dbReference type="NCBI Taxonomy" id="118357"/>
    <lineage>
        <taxon>Eukaryota</taxon>
        <taxon>Viridiplantae</taxon>
        <taxon>Streptophyta</taxon>
        <taxon>Embryophyta</taxon>
        <taxon>Tracheophyta</taxon>
        <taxon>Spermatophyta</taxon>
        <taxon>Magnoliopsida</taxon>
        <taxon>eudicotyledons</taxon>
        <taxon>Gunneridae</taxon>
        <taxon>Pentapetalae</taxon>
        <taxon>asterids</taxon>
        <taxon>Ericales</taxon>
        <taxon>Ericaceae</taxon>
        <taxon>Ericoideae</taxon>
        <taxon>Rhodoreae</taxon>
        <taxon>Rhododendron</taxon>
    </lineage>
</organism>
<dbReference type="Pfam" id="PF12906">
    <property type="entry name" value="RINGv"/>
    <property type="match status" value="1"/>
</dbReference>
<feature type="compositionally biased region" description="Low complexity" evidence="4">
    <location>
        <begin position="1"/>
        <end position="15"/>
    </location>
</feature>